<evidence type="ECO:0000313" key="2">
    <source>
        <dbReference type="Proteomes" id="UP001515641"/>
    </source>
</evidence>
<organism evidence="1 2">
    <name type="scientific">Chromobacterium fluminis</name>
    <dbReference type="NCBI Taxonomy" id="3044269"/>
    <lineage>
        <taxon>Bacteria</taxon>
        <taxon>Pseudomonadati</taxon>
        <taxon>Pseudomonadota</taxon>
        <taxon>Betaproteobacteria</taxon>
        <taxon>Neisseriales</taxon>
        <taxon>Chromobacteriaceae</taxon>
        <taxon>Chromobacterium</taxon>
    </lineage>
</organism>
<comment type="caution">
    <text evidence="1">The sequence shown here is derived from an EMBL/GenBank/DDBJ whole genome shotgun (WGS) entry which is preliminary data.</text>
</comment>
<protein>
    <recommendedName>
        <fullName evidence="3">RiboL-PSP-HEPN domain-containing protein</fullName>
    </recommendedName>
</protein>
<keyword evidence="2" id="KW-1185">Reference proteome</keyword>
<gene>
    <name evidence="1" type="ORF">HA052_22205</name>
</gene>
<evidence type="ECO:0008006" key="3">
    <source>
        <dbReference type="Google" id="ProtNLM"/>
    </source>
</evidence>
<dbReference type="RefSeq" id="WP_166453636.1">
    <property type="nucleotide sequence ID" value="NZ_JAAOMA010000045.1"/>
</dbReference>
<name>A0ABX0LAU8_9NEIS</name>
<dbReference type="EMBL" id="JAAOMA010000045">
    <property type="protein sequence ID" value="NHR07910.1"/>
    <property type="molecule type" value="Genomic_DNA"/>
</dbReference>
<accession>A0ABX0LAU8</accession>
<reference evidence="1 2" key="1">
    <citation type="submission" date="2020-03" db="EMBL/GenBank/DDBJ databases">
        <title>Draft genome sequence of environmentally isolated cultures.</title>
        <authorList>
            <person name="Wilson H.S."/>
            <person name="De Leon M.E."/>
        </authorList>
    </citation>
    <scope>NUCLEOTIDE SEQUENCE [LARGE SCALE GENOMIC DNA]</scope>
    <source>
        <strain evidence="1 2">HSC-31F16</strain>
    </source>
</reference>
<proteinExistence type="predicted"/>
<sequence length="192" mass="21642">MTSLNEEIYYSHLLNLDLNAELKQLTNHRFDDCVTVLRIHLMCEQMLVAWICATKNDPNHFNNQKHKPTFSEKLKLASRLGFPEPIEEAFSIINDQRNNFAHDIKFKSIDAGFIHKLTAIVSGFNGRGFDPETISVMKSNGVKYAVNCAHTPDSFKLCIIYFSIQMKISFSVSPSNKLSEGGSKTAVITIAL</sequence>
<evidence type="ECO:0000313" key="1">
    <source>
        <dbReference type="EMBL" id="NHR07910.1"/>
    </source>
</evidence>
<dbReference type="Proteomes" id="UP001515641">
    <property type="component" value="Unassembled WGS sequence"/>
</dbReference>